<evidence type="ECO:0000313" key="1">
    <source>
        <dbReference type="EMBL" id="CAH6421962.1"/>
    </source>
</evidence>
<evidence type="ECO:0000313" key="3">
    <source>
        <dbReference type="Proteomes" id="UP001154314"/>
    </source>
</evidence>
<accession>A0A9P0VC01</accession>
<keyword evidence="3" id="KW-1185">Reference proteome</keyword>
<reference evidence="1" key="1">
    <citation type="submission" date="2023-04" db="EMBL/GenBank/DDBJ databases">
        <authorList>
            <person name="Kelly A."/>
        </authorList>
    </citation>
    <scope>NUCLEOTIDE SEQUENCE</scope>
</reference>
<dbReference type="Proteomes" id="UP001154314">
    <property type="component" value="Chromosome"/>
</dbReference>
<sequence length="42" mass="4952">MEYNDNNTKSINIKSITYCLYILSYCYINYLTPTIGNIKSKH</sequence>
<proteinExistence type="predicted"/>
<name>A0A9P0VC01_9CAUD</name>
<evidence type="ECO:0000313" key="2">
    <source>
        <dbReference type="EMBL" id="CAI9888926.1"/>
    </source>
</evidence>
<dbReference type="EMBL" id="OW991346">
    <property type="protein sequence ID" value="CAH6421962.1"/>
    <property type="molecule type" value="Genomic_DNA"/>
</dbReference>
<organism evidence="1 3">
    <name type="scientific">Escherichia phage vB_Eco_Bam</name>
    <dbReference type="NCBI Taxonomy" id="2898833"/>
    <lineage>
        <taxon>Viruses</taxon>
        <taxon>Duplodnaviria</taxon>
        <taxon>Heunggongvirae</taxon>
        <taxon>Uroviricota</taxon>
        <taxon>Caudoviricetes</taxon>
        <taxon>Autographivirales</taxon>
        <taxon>Autotranscriptaviridae</taxon>
        <taxon>Studiervirinae</taxon>
        <taxon>Bamvirus</taxon>
        <taxon>Bamvirus bam</taxon>
    </lineage>
</organism>
<protein>
    <submittedName>
        <fullName evidence="1">Uncharacterized protein</fullName>
    </submittedName>
</protein>
<dbReference type="EMBL" id="OW991346">
    <property type="protein sequence ID" value="CAI9888926.1"/>
    <property type="molecule type" value="Genomic_DNA"/>
</dbReference>
<gene>
    <name evidence="2" type="ORF">BAMTRB_003</name>
    <name evidence="1" type="ORF">BAMTRB_028</name>
</gene>